<reference evidence="1 2" key="1">
    <citation type="submission" date="2017-06" db="EMBL/GenBank/DDBJ databases">
        <title>Genome sequencing of cyanobaciteial culture collection at National Institute for Environmental Studies (NIES).</title>
        <authorList>
            <person name="Hirose Y."/>
            <person name="Shimura Y."/>
            <person name="Fujisawa T."/>
            <person name="Nakamura Y."/>
            <person name="Kawachi M."/>
        </authorList>
    </citation>
    <scope>NUCLEOTIDE SEQUENCE [LARGE SCALE GENOMIC DNA]</scope>
    <source>
        <strain evidence="1 2">NIES-37</strain>
        <plasmid evidence="2">Plasmid1 dna</plasmid>
    </source>
</reference>
<dbReference type="Proteomes" id="UP000218785">
    <property type="component" value="Plasmid plasmid1"/>
</dbReference>
<name>A0A1Z4NB50_9CYAN</name>
<protein>
    <submittedName>
        <fullName evidence="1">Uncharacterized protein</fullName>
    </submittedName>
</protein>
<dbReference type="EMBL" id="AP018249">
    <property type="protein sequence ID" value="BAZ02953.1"/>
    <property type="molecule type" value="Genomic_DNA"/>
</dbReference>
<keyword evidence="1" id="KW-0614">Plasmid</keyword>
<dbReference type="AlphaFoldDB" id="A0A1Z4NB50"/>
<evidence type="ECO:0000313" key="2">
    <source>
        <dbReference type="Proteomes" id="UP000218785"/>
    </source>
</evidence>
<dbReference type="KEGG" id="ttq:NIES37_69660"/>
<proteinExistence type="predicted"/>
<keyword evidence="2" id="KW-1185">Reference proteome</keyword>
<organism evidence="1 2">
    <name type="scientific">Tolypothrix tenuis PCC 7101</name>
    <dbReference type="NCBI Taxonomy" id="231146"/>
    <lineage>
        <taxon>Bacteria</taxon>
        <taxon>Bacillati</taxon>
        <taxon>Cyanobacteriota</taxon>
        <taxon>Cyanophyceae</taxon>
        <taxon>Nostocales</taxon>
        <taxon>Tolypothrichaceae</taxon>
        <taxon>Tolypothrix</taxon>
    </lineage>
</organism>
<sequence length="156" mass="18187">MGDSDSPLIVRVASPFGRRPPNFQFGGGLKPVYSSASRTEFNSEFWLLTPEFCLIKKETITVYTPDQDVNLLSELLNFSLIDKLREAQTRLKKSISYSPMLRFILIDEQKRRFITQRYCFLGRIDDWIDIGNQSTLQELVKNYVKHLGQESFFELH</sequence>
<geneLocation type="plasmid" evidence="2">
    <name>Plasmid1 dna</name>
</geneLocation>
<gene>
    <name evidence="1" type="ORF">NIES37_69660</name>
</gene>
<accession>A0A1Z4NB50</accession>
<evidence type="ECO:0000313" key="1">
    <source>
        <dbReference type="EMBL" id="BAZ02953.1"/>
    </source>
</evidence>